<evidence type="ECO:0000259" key="1">
    <source>
        <dbReference type="Pfam" id="PF13592"/>
    </source>
</evidence>
<accession>A0ABZ1GU54</accession>
<name>A0ABZ1GU54_9ACTN</name>
<sequence>MRYAQGGGLTDERRAFRQKLRMEAAERFRHGDENAVIAHDLRISIRSVQRRRKAWSQGGPRALASKGPASLPLLGDDLFAVLERELLKGPGAHGWPDQTWTLFRIKTLIGRRFHKSYTVQGVAALLKRHGWLAIDKMWALQPPQSRSDTPPEEVSDVTESLKQLDHALHLAVLHGPSKIAPSAARLYFEAQKEFLEVGRLLVDNVGDGRTAQAIHPGNVPNQAARLQLRSAFVGEAMRATGADVDA</sequence>
<keyword evidence="3" id="KW-1185">Reference proteome</keyword>
<dbReference type="Proteomes" id="UP001335325">
    <property type="component" value="Chromosome"/>
</dbReference>
<evidence type="ECO:0000313" key="3">
    <source>
        <dbReference type="Proteomes" id="UP001335325"/>
    </source>
</evidence>
<gene>
    <name evidence="2" type="ORF">OIE73_27880</name>
</gene>
<proteinExistence type="predicted"/>
<dbReference type="SUPFAM" id="SSF46689">
    <property type="entry name" value="Homeodomain-like"/>
    <property type="match status" value="1"/>
</dbReference>
<dbReference type="EMBL" id="CP109134">
    <property type="protein sequence ID" value="WSD09176.1"/>
    <property type="molecule type" value="Genomic_DNA"/>
</dbReference>
<reference evidence="2 3" key="1">
    <citation type="submission" date="2022-10" db="EMBL/GenBank/DDBJ databases">
        <title>The complete genomes of actinobacterial strains from the NBC collection.</title>
        <authorList>
            <person name="Joergensen T.S."/>
            <person name="Alvarez Arevalo M."/>
            <person name="Sterndorff E.B."/>
            <person name="Faurdal D."/>
            <person name="Vuksanovic O."/>
            <person name="Mourched A.-S."/>
            <person name="Charusanti P."/>
            <person name="Shaw S."/>
            <person name="Blin K."/>
            <person name="Weber T."/>
        </authorList>
    </citation>
    <scope>NUCLEOTIDE SEQUENCE [LARGE SCALE GENOMIC DNA]</scope>
    <source>
        <strain evidence="2 3">NBC 01753</strain>
    </source>
</reference>
<protein>
    <submittedName>
        <fullName evidence="2">Winged helix-turn-helix domain-containing protein</fullName>
    </submittedName>
</protein>
<feature type="domain" description="Winged helix-turn helix" evidence="1">
    <location>
        <begin position="97"/>
        <end position="131"/>
    </location>
</feature>
<organism evidence="2 3">
    <name type="scientific">Streptomyces hirsutus</name>
    <dbReference type="NCBI Taxonomy" id="35620"/>
    <lineage>
        <taxon>Bacteria</taxon>
        <taxon>Bacillati</taxon>
        <taxon>Actinomycetota</taxon>
        <taxon>Actinomycetes</taxon>
        <taxon>Kitasatosporales</taxon>
        <taxon>Streptomycetaceae</taxon>
        <taxon>Streptomyces</taxon>
    </lineage>
</organism>
<dbReference type="InterPro" id="IPR025959">
    <property type="entry name" value="Winged_HTH_dom"/>
</dbReference>
<evidence type="ECO:0000313" key="2">
    <source>
        <dbReference type="EMBL" id="WSD09176.1"/>
    </source>
</evidence>
<dbReference type="Pfam" id="PF13592">
    <property type="entry name" value="HTH_33"/>
    <property type="match status" value="1"/>
</dbReference>
<dbReference type="InterPro" id="IPR009057">
    <property type="entry name" value="Homeodomain-like_sf"/>
</dbReference>